<protein>
    <submittedName>
        <fullName evidence="1">Uncharacterized protein</fullName>
    </submittedName>
</protein>
<sequence>MGKTCLNCGKPLGSHTTLCHGCEADGVDPASITDVEETVLERLERYFIVSSTKCADCDDLHGTVTIDGESYTAADFGIESLEEWSLEMDAEEDWMRANRETVRAALPRLEDDWPRSVAAVRQHVL</sequence>
<proteinExistence type="predicted"/>
<reference evidence="1 2" key="1">
    <citation type="submission" date="2020-01" db="EMBL/GenBank/DDBJ databases">
        <title>Natronorubrum sp. JWXQ-INN 674 isolated from Inner Mongolia Autonomous Region of China.</title>
        <authorList>
            <person name="Xue Q."/>
        </authorList>
    </citation>
    <scope>NUCLEOTIDE SEQUENCE [LARGE SCALE GENOMIC DNA]</scope>
    <source>
        <strain evidence="1 2">JWXQ-INN-674</strain>
    </source>
</reference>
<evidence type="ECO:0000313" key="2">
    <source>
        <dbReference type="Proteomes" id="UP000434101"/>
    </source>
</evidence>
<keyword evidence="2" id="KW-1185">Reference proteome</keyword>
<dbReference type="Proteomes" id="UP000434101">
    <property type="component" value="Unassembled WGS sequence"/>
</dbReference>
<gene>
    <name evidence="1" type="ORF">GS429_06120</name>
</gene>
<dbReference type="EMBL" id="WUYX01000023">
    <property type="protein sequence ID" value="MXV61645.1"/>
    <property type="molecule type" value="Genomic_DNA"/>
</dbReference>
<dbReference type="OrthoDB" id="191014at2157"/>
<dbReference type="RefSeq" id="WP_160063696.1">
    <property type="nucleotide sequence ID" value="NZ_WUYX01000023.1"/>
</dbReference>
<comment type="caution">
    <text evidence="1">The sequence shown here is derived from an EMBL/GenBank/DDBJ whole genome shotgun (WGS) entry which is preliminary data.</text>
</comment>
<dbReference type="AlphaFoldDB" id="A0A6B0VKJ5"/>
<evidence type="ECO:0000313" key="1">
    <source>
        <dbReference type="EMBL" id="MXV61645.1"/>
    </source>
</evidence>
<accession>A0A6B0VKJ5</accession>
<organism evidence="1 2">
    <name type="scientific">Natronorubrum halalkaliphilum</name>
    <dbReference type="NCBI Taxonomy" id="2691917"/>
    <lineage>
        <taxon>Archaea</taxon>
        <taxon>Methanobacteriati</taxon>
        <taxon>Methanobacteriota</taxon>
        <taxon>Stenosarchaea group</taxon>
        <taxon>Halobacteria</taxon>
        <taxon>Halobacteriales</taxon>
        <taxon>Natrialbaceae</taxon>
        <taxon>Natronorubrum</taxon>
    </lineage>
</organism>
<name>A0A6B0VKJ5_9EURY</name>